<evidence type="ECO:0000256" key="3">
    <source>
        <dbReference type="ARBA" id="ARBA00022840"/>
    </source>
</evidence>
<evidence type="ECO:0000256" key="2">
    <source>
        <dbReference type="ARBA" id="ARBA00022741"/>
    </source>
</evidence>
<dbReference type="GO" id="GO:0006529">
    <property type="term" value="P:asparagine biosynthetic process"/>
    <property type="evidence" value="ECO:0007669"/>
    <property type="project" value="InterPro"/>
</dbReference>
<dbReference type="InterPro" id="IPR014729">
    <property type="entry name" value="Rossmann-like_a/b/a_fold"/>
</dbReference>
<dbReference type="GO" id="GO:0005829">
    <property type="term" value="C:cytosol"/>
    <property type="evidence" value="ECO:0007669"/>
    <property type="project" value="TreeGrafter"/>
</dbReference>
<dbReference type="InterPro" id="IPR051786">
    <property type="entry name" value="ASN_synthetase/amidase"/>
</dbReference>
<dbReference type="EMBL" id="UOFV01000389">
    <property type="protein sequence ID" value="VAX03335.1"/>
    <property type="molecule type" value="Genomic_DNA"/>
</dbReference>
<evidence type="ECO:0000256" key="1">
    <source>
        <dbReference type="ARBA" id="ARBA00005752"/>
    </source>
</evidence>
<dbReference type="SUPFAM" id="SSF52402">
    <property type="entry name" value="Adenine nucleotide alpha hydrolases-like"/>
    <property type="match status" value="1"/>
</dbReference>
<dbReference type="PROSITE" id="PS51278">
    <property type="entry name" value="GATASE_TYPE_2"/>
    <property type="match status" value="1"/>
</dbReference>
<feature type="domain" description="Glutamine amidotransferase type-2" evidence="5">
    <location>
        <begin position="2"/>
        <end position="214"/>
    </location>
</feature>
<keyword evidence="4" id="KW-0315">Glutamine amidotransferase</keyword>
<sequence length="408" mass="45966">MCGLTGIFDTRSKREVDRGLLVRMNESLFHRGPDEGGIHTAPGLGLGHRRLSIIDRSGGQQPLFNEDGSVVVVFNGEIYNFAELAKELRQKGHTFRTHSDTEVIVHAWEEWGEACVDRFRGMFVFAIWDSKQEQLFIARDRLGIKPLYYSMLPNGHFIFGSELKALLQHPDLPRDIEPTAVEDYFAYGYVPEPKTILSHAHKLSPGYTLSVSRNGRAPVCKQYWDVPFAALPKHEEEEYAKELADRMTEAVKIRMIAEVPLGAFLSGGLDSSAVVAMMAGLSDDPVNTCSIAFADPRYDESGYANEVAKQYNTQHTVWQVDSDDFDLIDRLAMLYDEPYADSSAIPTYRVCELAKKKVTVALSGDGGDEILAGYRRYQWFMREQNLRDVFPQGFRSLVFGGLGKIYPK</sequence>
<keyword evidence="3" id="KW-0067">ATP-binding</keyword>
<dbReference type="GO" id="GO:0005524">
    <property type="term" value="F:ATP binding"/>
    <property type="evidence" value="ECO:0007669"/>
    <property type="project" value="UniProtKB-KW"/>
</dbReference>
<dbReference type="SUPFAM" id="SSF56235">
    <property type="entry name" value="N-terminal nucleophile aminohydrolases (Ntn hydrolases)"/>
    <property type="match status" value="1"/>
</dbReference>
<gene>
    <name evidence="6" type="ORF">MNBD_GAMMA19-2322</name>
</gene>
<dbReference type="CDD" id="cd01991">
    <property type="entry name" value="Asn_synthase_B_C"/>
    <property type="match status" value="1"/>
</dbReference>
<dbReference type="Pfam" id="PF13537">
    <property type="entry name" value="GATase_7"/>
    <property type="match status" value="1"/>
</dbReference>
<dbReference type="PANTHER" id="PTHR43284">
    <property type="entry name" value="ASPARAGINE SYNTHETASE (GLUTAMINE-HYDROLYZING)"/>
    <property type="match status" value="1"/>
</dbReference>
<dbReference type="InterPro" id="IPR029055">
    <property type="entry name" value="Ntn_hydrolases_N"/>
</dbReference>
<protein>
    <submittedName>
        <fullName evidence="6">Asparagine synthetase [glutamine-hydrolyzing] AsnH</fullName>
        <ecNumber evidence="6">6.3.5.4</ecNumber>
    </submittedName>
</protein>
<name>A0A3B1BAL0_9ZZZZ</name>
<dbReference type="AlphaFoldDB" id="A0A3B1BAL0"/>
<feature type="non-terminal residue" evidence="6">
    <location>
        <position position="408"/>
    </location>
</feature>
<dbReference type="InterPro" id="IPR017932">
    <property type="entry name" value="GATase_2_dom"/>
</dbReference>
<evidence type="ECO:0000256" key="4">
    <source>
        <dbReference type="ARBA" id="ARBA00022962"/>
    </source>
</evidence>
<dbReference type="EC" id="6.3.5.4" evidence="6"/>
<dbReference type="InterPro" id="IPR001962">
    <property type="entry name" value="Asn_synthase"/>
</dbReference>
<dbReference type="InterPro" id="IPR033738">
    <property type="entry name" value="AsnB_N"/>
</dbReference>
<dbReference type="Pfam" id="PF00733">
    <property type="entry name" value="Asn_synthase"/>
    <property type="match status" value="1"/>
</dbReference>
<dbReference type="CDD" id="cd00712">
    <property type="entry name" value="AsnB"/>
    <property type="match status" value="1"/>
</dbReference>
<dbReference type="InterPro" id="IPR006426">
    <property type="entry name" value="Asn_synth_AEB"/>
</dbReference>
<evidence type="ECO:0000313" key="6">
    <source>
        <dbReference type="EMBL" id="VAX03335.1"/>
    </source>
</evidence>
<keyword evidence="6" id="KW-0436">Ligase</keyword>
<comment type="similarity">
    <text evidence="1">Belongs to the asparagine synthetase family.</text>
</comment>
<proteinExistence type="inferred from homology"/>
<reference evidence="6" key="1">
    <citation type="submission" date="2018-06" db="EMBL/GenBank/DDBJ databases">
        <authorList>
            <person name="Zhirakovskaya E."/>
        </authorList>
    </citation>
    <scope>NUCLEOTIDE SEQUENCE</scope>
</reference>
<dbReference type="NCBIfam" id="TIGR01536">
    <property type="entry name" value="asn_synth_AEB"/>
    <property type="match status" value="1"/>
</dbReference>
<evidence type="ECO:0000259" key="5">
    <source>
        <dbReference type="PROSITE" id="PS51278"/>
    </source>
</evidence>
<keyword evidence="2" id="KW-0547">Nucleotide-binding</keyword>
<accession>A0A3B1BAL0</accession>
<dbReference type="PANTHER" id="PTHR43284:SF1">
    <property type="entry name" value="ASPARAGINE SYNTHETASE"/>
    <property type="match status" value="1"/>
</dbReference>
<organism evidence="6">
    <name type="scientific">hydrothermal vent metagenome</name>
    <dbReference type="NCBI Taxonomy" id="652676"/>
    <lineage>
        <taxon>unclassified sequences</taxon>
        <taxon>metagenomes</taxon>
        <taxon>ecological metagenomes</taxon>
    </lineage>
</organism>
<dbReference type="GO" id="GO:0004066">
    <property type="term" value="F:asparagine synthase (glutamine-hydrolyzing) activity"/>
    <property type="evidence" value="ECO:0007669"/>
    <property type="project" value="UniProtKB-EC"/>
</dbReference>
<dbReference type="Gene3D" id="3.60.20.10">
    <property type="entry name" value="Glutamine Phosphoribosylpyrophosphate, subunit 1, domain 1"/>
    <property type="match status" value="1"/>
</dbReference>
<dbReference type="Gene3D" id="3.40.50.620">
    <property type="entry name" value="HUPs"/>
    <property type="match status" value="1"/>
</dbReference>